<gene>
    <name evidence="2" type="ORF">BN9_022880</name>
</gene>
<keyword evidence="1" id="KW-0812">Transmembrane</keyword>
<dbReference type="Proteomes" id="UP000053237">
    <property type="component" value="Unassembled WGS sequence"/>
</dbReference>
<evidence type="ECO:0000313" key="2">
    <source>
        <dbReference type="EMBL" id="CCI41504.1"/>
    </source>
</evidence>
<reference evidence="2 3" key="1">
    <citation type="submission" date="2012-05" db="EMBL/GenBank/DDBJ databases">
        <title>Recombination and specialization in a pathogen metapopulation.</title>
        <authorList>
            <person name="Gardiner A."/>
            <person name="Kemen E."/>
            <person name="Schultz-Larsen T."/>
            <person name="MacLean D."/>
            <person name="Van Oosterhout C."/>
            <person name="Jones J.D.G."/>
        </authorList>
    </citation>
    <scope>NUCLEOTIDE SEQUENCE [LARGE SCALE GENOMIC DNA]</scope>
    <source>
        <strain evidence="2 3">Ac Nc2</strain>
    </source>
</reference>
<protein>
    <submittedName>
        <fullName evidence="2">Uncharacterized protein</fullName>
    </submittedName>
</protein>
<keyword evidence="1" id="KW-1133">Transmembrane helix</keyword>
<evidence type="ECO:0000313" key="3">
    <source>
        <dbReference type="Proteomes" id="UP000053237"/>
    </source>
</evidence>
<proteinExistence type="predicted"/>
<dbReference type="InParanoid" id="A0A024G5C2"/>
<keyword evidence="1" id="KW-0472">Membrane</keyword>
<feature type="transmembrane region" description="Helical" evidence="1">
    <location>
        <begin position="270"/>
        <end position="290"/>
    </location>
</feature>
<comment type="caution">
    <text evidence="2">The sequence shown here is derived from an EMBL/GenBank/DDBJ whole genome shotgun (WGS) entry which is preliminary data.</text>
</comment>
<organism evidence="2 3">
    <name type="scientific">Albugo candida</name>
    <dbReference type="NCBI Taxonomy" id="65357"/>
    <lineage>
        <taxon>Eukaryota</taxon>
        <taxon>Sar</taxon>
        <taxon>Stramenopiles</taxon>
        <taxon>Oomycota</taxon>
        <taxon>Peronosporomycetes</taxon>
        <taxon>Albuginales</taxon>
        <taxon>Albuginaceae</taxon>
        <taxon>Albugo</taxon>
    </lineage>
</organism>
<dbReference type="AlphaFoldDB" id="A0A024G5C2"/>
<accession>A0A024G5C2</accession>
<evidence type="ECO:0000256" key="1">
    <source>
        <dbReference type="SAM" id="Phobius"/>
    </source>
</evidence>
<keyword evidence="3" id="KW-1185">Reference proteome</keyword>
<sequence length="364" mass="39742">MRPSRIFISSLTLWHLDRSSGKIVRWNQTSNYMISVETKGWSNYFTEGGGCVTCPYTCIKPQIAPNGGRINATNTTMMDSLPSIYTQTKANGCCYASPSESKVMPDCAKEANPPEAEACGFLSGPTLKWRIGDAARPANKSVNAILFASIDCESFWAIGHEPIRYVTTSKSIKGSKRIDGGCYGNQAGEAMVLAGCLTSEIKFDKALTYSWDKLAQKCQGISGICAVTNGLWTEHLKCCTKRTGVTSTWNKKYKLYSKPASTGVHLSGPAITLIVFGGVGLMMLLVHLAAKTRERARQTALLREQEATDDYEEIMTPLTGADKVPAPAALQRSLGPSSIEVSLHEGDQIFKKKEEEVLFEGDMY</sequence>
<name>A0A024G5C2_9STRA</name>
<dbReference type="EMBL" id="CAIX01000020">
    <property type="protein sequence ID" value="CCI41504.1"/>
    <property type="molecule type" value="Genomic_DNA"/>
</dbReference>
<dbReference type="OrthoDB" id="109134at2759"/>